<evidence type="ECO:0000259" key="2">
    <source>
        <dbReference type="Pfam" id="PF13266"/>
    </source>
</evidence>
<feature type="domain" description="DUF4057" evidence="2">
    <location>
        <begin position="1"/>
        <end position="76"/>
    </location>
</feature>
<dbReference type="PANTHER" id="PTHR31132">
    <property type="entry name" value="N-LYSINE METHYLTRANSFERASE"/>
    <property type="match status" value="1"/>
</dbReference>
<evidence type="ECO:0000313" key="4">
    <source>
        <dbReference type="Proteomes" id="UP000595140"/>
    </source>
</evidence>
<sequence length="141" mass="15655">MTWSGIFASAEEDDLLESENPNTTTPSNKTGLQMYQQLVSGASQISFGEEEVVSTKKPTTLPEVVKQRELSGTLDEFSRPTRWRRPPMWRKSPSAPNSVDARLAESVSPHRDGVVYENNCISLAPARAAKAAVQHSRDPWQ</sequence>
<reference evidence="3 4" key="1">
    <citation type="submission" date="2018-04" db="EMBL/GenBank/DDBJ databases">
        <authorList>
            <person name="Vogel A."/>
        </authorList>
    </citation>
    <scope>NUCLEOTIDE SEQUENCE [LARGE SCALE GENOMIC DNA]</scope>
</reference>
<dbReference type="PANTHER" id="PTHR31132:SF13">
    <property type="entry name" value="N-LYSINE METHYLTRANSFERASE"/>
    <property type="match status" value="1"/>
</dbReference>
<proteinExistence type="predicted"/>
<evidence type="ECO:0000256" key="1">
    <source>
        <dbReference type="SAM" id="MobiDB-lite"/>
    </source>
</evidence>
<dbReference type="Pfam" id="PF13266">
    <property type="entry name" value="DUF4057"/>
    <property type="match status" value="1"/>
</dbReference>
<dbReference type="AlphaFoldDB" id="A0A484MCJ1"/>
<feature type="region of interest" description="Disordered" evidence="1">
    <location>
        <begin position="72"/>
        <end position="100"/>
    </location>
</feature>
<keyword evidence="4" id="KW-1185">Reference proteome</keyword>
<organism evidence="3 4">
    <name type="scientific">Cuscuta campestris</name>
    <dbReference type="NCBI Taxonomy" id="132261"/>
    <lineage>
        <taxon>Eukaryota</taxon>
        <taxon>Viridiplantae</taxon>
        <taxon>Streptophyta</taxon>
        <taxon>Embryophyta</taxon>
        <taxon>Tracheophyta</taxon>
        <taxon>Spermatophyta</taxon>
        <taxon>Magnoliopsida</taxon>
        <taxon>eudicotyledons</taxon>
        <taxon>Gunneridae</taxon>
        <taxon>Pentapetalae</taxon>
        <taxon>asterids</taxon>
        <taxon>lamiids</taxon>
        <taxon>Solanales</taxon>
        <taxon>Convolvulaceae</taxon>
        <taxon>Cuscuteae</taxon>
        <taxon>Cuscuta</taxon>
        <taxon>Cuscuta subgen. Grammica</taxon>
        <taxon>Cuscuta sect. Cleistogrammica</taxon>
    </lineage>
</organism>
<dbReference type="Proteomes" id="UP000595140">
    <property type="component" value="Unassembled WGS sequence"/>
</dbReference>
<feature type="compositionally biased region" description="Polar residues" evidence="1">
    <location>
        <begin position="19"/>
        <end position="29"/>
    </location>
</feature>
<dbReference type="InterPro" id="IPR025131">
    <property type="entry name" value="DUF4057"/>
</dbReference>
<gene>
    <name evidence="3" type="ORF">CCAM_LOCUS28286</name>
</gene>
<name>A0A484MCJ1_9ASTE</name>
<evidence type="ECO:0000313" key="3">
    <source>
        <dbReference type="EMBL" id="VFQ86510.1"/>
    </source>
</evidence>
<accession>A0A484MCJ1</accession>
<protein>
    <recommendedName>
        <fullName evidence="2">DUF4057 domain-containing protein</fullName>
    </recommendedName>
</protein>
<dbReference type="EMBL" id="OOIL02003188">
    <property type="protein sequence ID" value="VFQ86510.1"/>
    <property type="molecule type" value="Genomic_DNA"/>
</dbReference>
<feature type="region of interest" description="Disordered" evidence="1">
    <location>
        <begin position="1"/>
        <end position="29"/>
    </location>
</feature>